<keyword evidence="4 6" id="KW-1133">Transmembrane helix</keyword>
<evidence type="ECO:0000256" key="6">
    <source>
        <dbReference type="SAM" id="Phobius"/>
    </source>
</evidence>
<keyword evidence="8" id="KW-1185">Reference proteome</keyword>
<gene>
    <name evidence="7" type="ORF">TeGR_g10343</name>
</gene>
<keyword evidence="5 6" id="KW-0472">Membrane</keyword>
<evidence type="ECO:0000256" key="3">
    <source>
        <dbReference type="ARBA" id="ARBA00022692"/>
    </source>
</evidence>
<dbReference type="PANTHER" id="PTHR19308">
    <property type="entry name" value="PHOSPHATIDYLCHOLINE TRANSFER PROTEIN"/>
    <property type="match status" value="1"/>
</dbReference>
<comment type="similarity">
    <text evidence="2">Belongs to the XK family.</text>
</comment>
<dbReference type="SUPFAM" id="SSF55961">
    <property type="entry name" value="Bet v1-like"/>
    <property type="match status" value="2"/>
</dbReference>
<dbReference type="InterPro" id="IPR023393">
    <property type="entry name" value="START-like_dom_sf"/>
</dbReference>
<dbReference type="InterPro" id="IPR051213">
    <property type="entry name" value="START_lipid_transfer"/>
</dbReference>
<evidence type="ECO:0000313" key="8">
    <source>
        <dbReference type="Proteomes" id="UP001165060"/>
    </source>
</evidence>
<reference evidence="7 8" key="1">
    <citation type="journal article" date="2023" name="Commun. Biol.">
        <title>Genome analysis of Parmales, the sister group of diatoms, reveals the evolutionary specialization of diatoms from phago-mixotrophs to photoautotrophs.</title>
        <authorList>
            <person name="Ban H."/>
            <person name="Sato S."/>
            <person name="Yoshikawa S."/>
            <person name="Yamada K."/>
            <person name="Nakamura Y."/>
            <person name="Ichinomiya M."/>
            <person name="Sato N."/>
            <person name="Blanc-Mathieu R."/>
            <person name="Endo H."/>
            <person name="Kuwata A."/>
            <person name="Ogata H."/>
        </authorList>
    </citation>
    <scope>NUCLEOTIDE SEQUENCE [LARGE SCALE GENOMIC DNA]</scope>
</reference>
<keyword evidence="3 6" id="KW-0812">Transmembrane</keyword>
<proteinExistence type="inferred from homology"/>
<feature type="transmembrane region" description="Helical" evidence="6">
    <location>
        <begin position="822"/>
        <end position="839"/>
    </location>
</feature>
<evidence type="ECO:0000256" key="1">
    <source>
        <dbReference type="ARBA" id="ARBA00004141"/>
    </source>
</evidence>
<dbReference type="EMBL" id="BRYB01002154">
    <property type="protein sequence ID" value="GMI40440.1"/>
    <property type="molecule type" value="Genomic_DNA"/>
</dbReference>
<dbReference type="PANTHER" id="PTHR19308:SF39">
    <property type="entry name" value="PHOSPHATIDYLCHOLINE TRANSFER PROTEIN"/>
    <property type="match status" value="1"/>
</dbReference>
<protein>
    <submittedName>
        <fullName evidence="7">Uncharacterized protein</fullName>
    </submittedName>
</protein>
<name>A0ABQ6N4B0_9STRA</name>
<dbReference type="InterPro" id="IPR018629">
    <property type="entry name" value="XK-rel"/>
</dbReference>
<accession>A0ABQ6N4B0</accession>
<evidence type="ECO:0000313" key="7">
    <source>
        <dbReference type="EMBL" id="GMI40440.1"/>
    </source>
</evidence>
<feature type="transmembrane region" description="Helical" evidence="6">
    <location>
        <begin position="680"/>
        <end position="701"/>
    </location>
</feature>
<comment type="subcellular location">
    <subcellularLocation>
        <location evidence="1">Membrane</location>
        <topology evidence="1">Multi-pass membrane protein</topology>
    </subcellularLocation>
</comment>
<dbReference type="Pfam" id="PF09815">
    <property type="entry name" value="XK-related"/>
    <property type="match status" value="1"/>
</dbReference>
<evidence type="ECO:0000256" key="5">
    <source>
        <dbReference type="ARBA" id="ARBA00023136"/>
    </source>
</evidence>
<evidence type="ECO:0000256" key="4">
    <source>
        <dbReference type="ARBA" id="ARBA00022989"/>
    </source>
</evidence>
<feature type="transmembrane region" description="Helical" evidence="6">
    <location>
        <begin position="859"/>
        <end position="879"/>
    </location>
</feature>
<organism evidence="7 8">
    <name type="scientific">Tetraparma gracilis</name>
    <dbReference type="NCBI Taxonomy" id="2962635"/>
    <lineage>
        <taxon>Eukaryota</taxon>
        <taxon>Sar</taxon>
        <taxon>Stramenopiles</taxon>
        <taxon>Ochrophyta</taxon>
        <taxon>Bolidophyceae</taxon>
        <taxon>Parmales</taxon>
        <taxon>Triparmaceae</taxon>
        <taxon>Tetraparma</taxon>
    </lineage>
</organism>
<evidence type="ECO:0000256" key="2">
    <source>
        <dbReference type="ARBA" id="ARBA00008789"/>
    </source>
</evidence>
<dbReference type="Gene3D" id="3.30.530.20">
    <property type="match status" value="2"/>
</dbReference>
<comment type="caution">
    <text evidence="7">The sequence shown here is derived from an EMBL/GenBank/DDBJ whole genome shotgun (WGS) entry which is preliminary data.</text>
</comment>
<feature type="transmembrane region" description="Helical" evidence="6">
    <location>
        <begin position="748"/>
        <end position="771"/>
    </location>
</feature>
<sequence>MFGLYSKTGAILKATTVIDAPAELVAAWEMSKMTRSNILSDPMEALARSITYVNDHHSVYHVVYDFGIPRFLPREWVTRIIWQWLNDTELEVCVVSDDFNKFPKVESKVRATNIARYVYSKMPDLGDTAQTRLTYFSAPDLGGAFPTVLMRTLSIGLLTGASLMRQHFDNSQDIDAGRRQDFLRNIDRGRRTELSKAEKGAVSTGLMLFRHFDDEQASALDMPSPTTKARMYKASDELAKGWASTQVKATPEAILAYIWDPDQRSTMRSEVLEKHVDELNGHSMLVFTVEKFPRPHHDREYLTRSVWQATTTGFYVARAPATSEKRPLGMAYRVRAADHAAIKISKISDNYSSVEFAAAKDFGGAMKSRFSKASIRQSLSYVTEIQEYFLSLSGLDTWTEIDGRAMGEILVRPSLADMRTKGGESIYDARVHHLVQKYGGLGEACEQYEWLPVLLSRVLENKLRSSGNVFTKLININVADAETIGAGLALSLATNLSAESAVDEWIIKYLALAELDRDCSWFRPMVDTVAQRLLESVSWGVKMRLYVGAGFSTMDLISDAFMVYSFAASEDTQQDAWILGSMFGSCILLQCFIVYMQHKGGKRGVLLRELLFVVSGLKPGVDASRVARNLEREKHHIVDPFMELTMVKLLELFCEAIPGTIYMCHTFLKNPDPALRTTTAFSIFCSVASAGFVCASIAFDYDVNPGRRRDQPNIYGFVPDSTLARSFIFSFMATKSASLLLLRGLTTAIWLAAGFRYYAYFLLGDWTLYFIQKVLRRDFHYWVKTDSVLTQFFINCLTRTMQKFVVDYTGLLQFRLSGEVGGAYYTFSMVVALIVPFVGELFEAFDYAGGSTQAAGISGLIWAAAALWTLSFAAVLLLMKREYVESFFTTETGREWVMNCFLKSDQDVNKMWVVGTNRATWEPIREQIKEYIEENWSSWKETKPEWFNEVWVSNVDDDLLPEGVLATKKLLEAGGGQRKHSIISGNQRLSFANSLGSSDTAGSSRSLGSAGSMKNLAMLGIVGDRMGSVGSVE</sequence>
<dbReference type="Proteomes" id="UP001165060">
    <property type="component" value="Unassembled WGS sequence"/>
</dbReference>